<dbReference type="PANTHER" id="PTHR37833:SF1">
    <property type="entry name" value="SIGNAL PEPTIDE PROTEIN"/>
    <property type="match status" value="1"/>
</dbReference>
<accession>L7CA57</accession>
<dbReference type="Pfam" id="PF07610">
    <property type="entry name" value="DUF1573"/>
    <property type="match status" value="1"/>
</dbReference>
<gene>
    <name evidence="1" type="ORF">RBSWK_05555</name>
</gene>
<reference evidence="1 2" key="1">
    <citation type="journal article" date="2013" name="Mar. Genomics">
        <title>Expression of sulfatases in Rhodopirellula baltica and the diversity of sulfatases in the genus Rhodopirellula.</title>
        <authorList>
            <person name="Wegner C.E."/>
            <person name="Richter-Heitmann T."/>
            <person name="Klindworth A."/>
            <person name="Klockow C."/>
            <person name="Richter M."/>
            <person name="Achstetter T."/>
            <person name="Glockner F.O."/>
            <person name="Harder J."/>
        </authorList>
    </citation>
    <scope>NUCLEOTIDE SEQUENCE [LARGE SCALE GENOMIC DNA]</scope>
    <source>
        <strain evidence="1 2">SWK14</strain>
    </source>
</reference>
<dbReference type="Gene3D" id="2.60.40.10">
    <property type="entry name" value="Immunoglobulins"/>
    <property type="match status" value="1"/>
</dbReference>
<proteinExistence type="predicted"/>
<name>L7CA57_RHOBT</name>
<dbReference type="AlphaFoldDB" id="L7CA57"/>
<evidence type="ECO:0000313" key="2">
    <source>
        <dbReference type="Proteomes" id="UP000010959"/>
    </source>
</evidence>
<protein>
    <recommendedName>
        <fullName evidence="3">DUF1573 domain-containing protein</fullName>
    </recommendedName>
</protein>
<dbReference type="PANTHER" id="PTHR37833">
    <property type="entry name" value="LIPOPROTEIN-RELATED"/>
    <property type="match status" value="1"/>
</dbReference>
<comment type="caution">
    <text evidence="1">The sequence shown here is derived from an EMBL/GenBank/DDBJ whole genome shotgun (WGS) entry which is preliminary data.</text>
</comment>
<dbReference type="Proteomes" id="UP000010959">
    <property type="component" value="Unassembled WGS sequence"/>
</dbReference>
<evidence type="ECO:0000313" key="1">
    <source>
        <dbReference type="EMBL" id="ELP30527.1"/>
    </source>
</evidence>
<dbReference type="InterPro" id="IPR013783">
    <property type="entry name" value="Ig-like_fold"/>
</dbReference>
<organism evidence="1 2">
    <name type="scientific">Rhodopirellula baltica SWK14</name>
    <dbReference type="NCBI Taxonomy" id="993516"/>
    <lineage>
        <taxon>Bacteria</taxon>
        <taxon>Pseudomonadati</taxon>
        <taxon>Planctomycetota</taxon>
        <taxon>Planctomycetia</taxon>
        <taxon>Pirellulales</taxon>
        <taxon>Pirellulaceae</taxon>
        <taxon>Rhodopirellula</taxon>
    </lineage>
</organism>
<dbReference type="InterPro" id="IPR011467">
    <property type="entry name" value="DUF1573"/>
</dbReference>
<dbReference type="PATRIC" id="fig|993516.3.peg.5946"/>
<sequence length="337" mass="36723">MAVALCLAVLTGCENEPMSPPPPDDIVMPLEIREPMHDYGVVDQGHFASHSFRLTNRGTEPILFRDARTSCTCVGLQDKGALDEPLPPGKSIDVEVGFSATGAGDSETGAVRFTYTTPSEARFYTASVSLRASVRPDYEVSTDTITAQPLNELNPITPWHTITLTDNYPNRTIQVKEVSCSDSKAETEIVDPKTVRIRYTAEAWKSKTHRRVPIVVETNSERKPRTVIAFVIDYEPLIHVTPSMISVSSRIDGPAEQTIEIQTAIGSRLVEVSASDSIAANSLKPLEGASSKTFDRNHSVTAVIEDTNAAISGEIQISLSLENSVSKTISVPVHRFE</sequence>
<dbReference type="EMBL" id="AMWG01000153">
    <property type="protein sequence ID" value="ELP30527.1"/>
    <property type="molecule type" value="Genomic_DNA"/>
</dbReference>
<evidence type="ECO:0008006" key="3">
    <source>
        <dbReference type="Google" id="ProtNLM"/>
    </source>
</evidence>